<comment type="subcellular location">
    <subcellularLocation>
        <location evidence="1">Membrane</location>
        <topology evidence="1">Single-pass membrane protein</topology>
    </subcellularLocation>
</comment>
<keyword evidence="7 9" id="KW-0472">Membrane</keyword>
<keyword evidence="4" id="KW-0653">Protein transport</keyword>
<evidence type="ECO:0000256" key="1">
    <source>
        <dbReference type="ARBA" id="ARBA00004167"/>
    </source>
</evidence>
<evidence type="ECO:0000313" key="10">
    <source>
        <dbReference type="EMBL" id="QBR89141.1"/>
    </source>
</evidence>
<sequence>MRPQPRGQAVSSISVPPCPDKQTRGVSVLSNLNGFHLHIVLAVILVVFGAATLPALAKSLRQSARVFRGEMQDIEKDSGELNSSGADPRPAPLKLFGS</sequence>
<gene>
    <name evidence="10" type="ORF">E4K62_10860</name>
</gene>
<dbReference type="InterPro" id="IPR003369">
    <property type="entry name" value="TatA/B/E"/>
</dbReference>
<dbReference type="Pfam" id="PF02416">
    <property type="entry name" value="TatA_B_E"/>
    <property type="match status" value="1"/>
</dbReference>
<feature type="transmembrane region" description="Helical" evidence="9">
    <location>
        <begin position="35"/>
        <end position="57"/>
    </location>
</feature>
<proteinExistence type="predicted"/>
<keyword evidence="2" id="KW-0813">Transport</keyword>
<organism evidence="10 11">
    <name type="scientific">Microbacterium wangchenii</name>
    <dbReference type="NCBI Taxonomy" id="2541726"/>
    <lineage>
        <taxon>Bacteria</taxon>
        <taxon>Bacillati</taxon>
        <taxon>Actinomycetota</taxon>
        <taxon>Actinomycetes</taxon>
        <taxon>Micrococcales</taxon>
        <taxon>Microbacteriaceae</taxon>
        <taxon>Microbacterium</taxon>
    </lineage>
</organism>
<dbReference type="EMBL" id="CP038266">
    <property type="protein sequence ID" value="QBR89141.1"/>
    <property type="molecule type" value="Genomic_DNA"/>
</dbReference>
<evidence type="ECO:0000313" key="11">
    <source>
        <dbReference type="Proteomes" id="UP000295748"/>
    </source>
</evidence>
<keyword evidence="11" id="KW-1185">Reference proteome</keyword>
<accession>A0ABX5SSL9</accession>
<dbReference type="Proteomes" id="UP000295748">
    <property type="component" value="Chromosome"/>
</dbReference>
<evidence type="ECO:0000256" key="5">
    <source>
        <dbReference type="ARBA" id="ARBA00022989"/>
    </source>
</evidence>
<evidence type="ECO:0000256" key="7">
    <source>
        <dbReference type="ARBA" id="ARBA00023136"/>
    </source>
</evidence>
<name>A0ABX5SSL9_9MICO</name>
<dbReference type="Gene3D" id="1.20.5.3310">
    <property type="match status" value="1"/>
</dbReference>
<evidence type="ECO:0008006" key="12">
    <source>
        <dbReference type="Google" id="ProtNLM"/>
    </source>
</evidence>
<evidence type="ECO:0000256" key="3">
    <source>
        <dbReference type="ARBA" id="ARBA00022692"/>
    </source>
</evidence>
<keyword evidence="3 9" id="KW-0812">Transmembrane</keyword>
<protein>
    <recommendedName>
        <fullName evidence="12">Sec-independent protein translocase protein TatA</fullName>
    </recommendedName>
</protein>
<evidence type="ECO:0000256" key="2">
    <source>
        <dbReference type="ARBA" id="ARBA00022448"/>
    </source>
</evidence>
<keyword evidence="5 9" id="KW-1133">Transmembrane helix</keyword>
<keyword evidence="6" id="KW-0811">Translocation</keyword>
<evidence type="ECO:0000256" key="4">
    <source>
        <dbReference type="ARBA" id="ARBA00022927"/>
    </source>
</evidence>
<reference evidence="10 11" key="1">
    <citation type="submission" date="2019-03" db="EMBL/GenBank/DDBJ databases">
        <authorList>
            <person name="Dong K."/>
        </authorList>
    </citation>
    <scope>NUCLEOTIDE SEQUENCE [LARGE SCALE GENOMIC DNA]</scope>
    <source>
        <strain evidence="11">dk512</strain>
    </source>
</reference>
<feature type="region of interest" description="Disordered" evidence="8">
    <location>
        <begin position="75"/>
        <end position="98"/>
    </location>
</feature>
<feature type="region of interest" description="Disordered" evidence="8">
    <location>
        <begin position="1"/>
        <end position="21"/>
    </location>
</feature>
<evidence type="ECO:0000256" key="6">
    <source>
        <dbReference type="ARBA" id="ARBA00023010"/>
    </source>
</evidence>
<evidence type="ECO:0000256" key="8">
    <source>
        <dbReference type="SAM" id="MobiDB-lite"/>
    </source>
</evidence>
<evidence type="ECO:0000256" key="9">
    <source>
        <dbReference type="SAM" id="Phobius"/>
    </source>
</evidence>